<gene>
    <name evidence="2" type="ORF">C2845_PM06G34250</name>
</gene>
<feature type="region of interest" description="Disordered" evidence="1">
    <location>
        <begin position="1"/>
        <end position="45"/>
    </location>
</feature>
<reference evidence="3" key="1">
    <citation type="journal article" date="2019" name="Nat. Commun.">
        <title>The genome of broomcorn millet.</title>
        <authorList>
            <person name="Zou C."/>
            <person name="Miki D."/>
            <person name="Li D."/>
            <person name="Tang Q."/>
            <person name="Xiao L."/>
            <person name="Rajput S."/>
            <person name="Deng P."/>
            <person name="Jia W."/>
            <person name="Huang R."/>
            <person name="Zhang M."/>
            <person name="Sun Y."/>
            <person name="Hu J."/>
            <person name="Fu X."/>
            <person name="Schnable P.S."/>
            <person name="Li F."/>
            <person name="Zhang H."/>
            <person name="Feng B."/>
            <person name="Zhu X."/>
            <person name="Liu R."/>
            <person name="Schnable J.C."/>
            <person name="Zhu J.-K."/>
            <person name="Zhang H."/>
        </authorList>
    </citation>
    <scope>NUCLEOTIDE SEQUENCE [LARGE SCALE GENOMIC DNA]</scope>
</reference>
<keyword evidence="3" id="KW-1185">Reference proteome</keyword>
<dbReference type="PANTHER" id="PTHR33085">
    <property type="entry name" value="OS12G0113100 PROTEIN-RELATED"/>
    <property type="match status" value="1"/>
</dbReference>
<dbReference type="Proteomes" id="UP000275267">
    <property type="component" value="Unassembled WGS sequence"/>
</dbReference>
<sequence length="175" mass="19286">MYSLSHMDAGCSTRQRKKPEQHTHKTRGMATNMPGANGTGSPTGRKRELITEDELPQVQPSAVALVYYPVRRWRWRQLPPPAFLGNPRHRARDNVPVAVVDGTRICVSSGAATYCFDTVAFACEWSKAGDWVLPFRANAEHVPELGLWLGLSARRLGDYNLCSMDLAGVATGSCD</sequence>
<protein>
    <submittedName>
        <fullName evidence="2">Uncharacterized protein</fullName>
    </submittedName>
</protein>
<dbReference type="PANTHER" id="PTHR33085:SF43">
    <property type="entry name" value="DUF1618 DOMAIN-CONTAINING PROTEIN"/>
    <property type="match status" value="1"/>
</dbReference>
<organism evidence="2 3">
    <name type="scientific">Panicum miliaceum</name>
    <name type="common">Proso millet</name>
    <name type="synonym">Broomcorn millet</name>
    <dbReference type="NCBI Taxonomy" id="4540"/>
    <lineage>
        <taxon>Eukaryota</taxon>
        <taxon>Viridiplantae</taxon>
        <taxon>Streptophyta</taxon>
        <taxon>Embryophyta</taxon>
        <taxon>Tracheophyta</taxon>
        <taxon>Spermatophyta</taxon>
        <taxon>Magnoliopsida</taxon>
        <taxon>Liliopsida</taxon>
        <taxon>Poales</taxon>
        <taxon>Poaceae</taxon>
        <taxon>PACMAD clade</taxon>
        <taxon>Panicoideae</taxon>
        <taxon>Panicodae</taxon>
        <taxon>Paniceae</taxon>
        <taxon>Panicinae</taxon>
        <taxon>Panicum</taxon>
        <taxon>Panicum sect. Panicum</taxon>
    </lineage>
</organism>
<dbReference type="EMBL" id="PQIB02000009">
    <property type="protein sequence ID" value="RLM98674.1"/>
    <property type="molecule type" value="Genomic_DNA"/>
</dbReference>
<proteinExistence type="predicted"/>
<accession>A0A3L6RA04</accession>
<dbReference type="OrthoDB" id="688194at2759"/>
<dbReference type="Pfam" id="PF07893">
    <property type="entry name" value="DUF1668"/>
    <property type="match status" value="1"/>
</dbReference>
<dbReference type="AlphaFoldDB" id="A0A3L6RA04"/>
<dbReference type="InterPro" id="IPR012871">
    <property type="entry name" value="DUF1668_ORYSA"/>
</dbReference>
<name>A0A3L6RA04_PANMI</name>
<evidence type="ECO:0000313" key="3">
    <source>
        <dbReference type="Proteomes" id="UP000275267"/>
    </source>
</evidence>
<comment type="caution">
    <text evidence="2">The sequence shown here is derived from an EMBL/GenBank/DDBJ whole genome shotgun (WGS) entry which is preliminary data.</text>
</comment>
<evidence type="ECO:0000256" key="1">
    <source>
        <dbReference type="SAM" id="MobiDB-lite"/>
    </source>
</evidence>
<evidence type="ECO:0000313" key="2">
    <source>
        <dbReference type="EMBL" id="RLM98674.1"/>
    </source>
</evidence>